<organism evidence="1">
    <name type="scientific">bioreactor metagenome</name>
    <dbReference type="NCBI Taxonomy" id="1076179"/>
    <lineage>
        <taxon>unclassified sequences</taxon>
        <taxon>metagenomes</taxon>
        <taxon>ecological metagenomes</taxon>
    </lineage>
</organism>
<sequence>MLFVIIEIGDQHAAQSVDRVGQKGPVHKASAHCELRGLRGKWLNAKLIELAPHIAVVNQRFIDAPGHDARGHTAGQCHGKPGHERYFRFRIFSAQADIAQFRKCDNCHQDGAPYHDVLIEPSERIQ</sequence>
<reference evidence="1" key="1">
    <citation type="submission" date="2019-08" db="EMBL/GenBank/DDBJ databases">
        <authorList>
            <person name="Kucharzyk K."/>
            <person name="Murdoch R.W."/>
            <person name="Higgins S."/>
            <person name="Loffler F."/>
        </authorList>
    </citation>
    <scope>NUCLEOTIDE SEQUENCE</scope>
</reference>
<dbReference type="AlphaFoldDB" id="A0A644Y1H4"/>
<comment type="caution">
    <text evidence="1">The sequence shown here is derived from an EMBL/GenBank/DDBJ whole genome shotgun (WGS) entry which is preliminary data.</text>
</comment>
<accession>A0A644Y1H4</accession>
<dbReference type="EMBL" id="VSSQ01003684">
    <property type="protein sequence ID" value="MPM21868.1"/>
    <property type="molecule type" value="Genomic_DNA"/>
</dbReference>
<name>A0A644Y1H4_9ZZZZ</name>
<proteinExistence type="predicted"/>
<gene>
    <name evidence="1" type="ORF">SDC9_68318</name>
</gene>
<evidence type="ECO:0000313" key="1">
    <source>
        <dbReference type="EMBL" id="MPM21868.1"/>
    </source>
</evidence>
<protein>
    <submittedName>
        <fullName evidence="1">Uncharacterized protein</fullName>
    </submittedName>
</protein>